<dbReference type="EMBL" id="GBXM01081999">
    <property type="protein sequence ID" value="JAH26578.1"/>
    <property type="molecule type" value="Transcribed_RNA"/>
</dbReference>
<organism evidence="1">
    <name type="scientific">Anguilla anguilla</name>
    <name type="common">European freshwater eel</name>
    <name type="synonym">Muraena anguilla</name>
    <dbReference type="NCBI Taxonomy" id="7936"/>
    <lineage>
        <taxon>Eukaryota</taxon>
        <taxon>Metazoa</taxon>
        <taxon>Chordata</taxon>
        <taxon>Craniata</taxon>
        <taxon>Vertebrata</taxon>
        <taxon>Euteleostomi</taxon>
        <taxon>Actinopterygii</taxon>
        <taxon>Neopterygii</taxon>
        <taxon>Teleostei</taxon>
        <taxon>Anguilliformes</taxon>
        <taxon>Anguillidae</taxon>
        <taxon>Anguilla</taxon>
    </lineage>
</organism>
<accession>A0A0E9RE12</accession>
<protein>
    <submittedName>
        <fullName evidence="1">Uncharacterized protein</fullName>
    </submittedName>
</protein>
<evidence type="ECO:0000313" key="1">
    <source>
        <dbReference type="EMBL" id="JAH26578.1"/>
    </source>
</evidence>
<reference evidence="1" key="1">
    <citation type="submission" date="2014-11" db="EMBL/GenBank/DDBJ databases">
        <authorList>
            <person name="Amaro Gonzalez C."/>
        </authorList>
    </citation>
    <scope>NUCLEOTIDE SEQUENCE</scope>
</reference>
<reference evidence="1" key="2">
    <citation type="journal article" date="2015" name="Fish Shellfish Immunol.">
        <title>Early steps in the European eel (Anguilla anguilla)-Vibrio vulnificus interaction in the gills: Role of the RtxA13 toxin.</title>
        <authorList>
            <person name="Callol A."/>
            <person name="Pajuelo D."/>
            <person name="Ebbesson L."/>
            <person name="Teles M."/>
            <person name="MacKenzie S."/>
            <person name="Amaro C."/>
        </authorList>
    </citation>
    <scope>NUCLEOTIDE SEQUENCE</scope>
</reference>
<sequence length="37" mass="4417">MPFLLHQGLQPLPAFCWASFRLEERGQVFSDLIRQER</sequence>
<dbReference type="AlphaFoldDB" id="A0A0E9RE12"/>
<name>A0A0E9RE12_ANGAN</name>
<proteinExistence type="predicted"/>